<feature type="compositionally biased region" description="Polar residues" evidence="7">
    <location>
        <begin position="323"/>
        <end position="333"/>
    </location>
</feature>
<keyword evidence="5" id="KW-0378">Hydrolase</keyword>
<dbReference type="PANTHER" id="PTHR30620">
    <property type="entry name" value="PERIPLASMIC BETA-GLUCOSIDASE-RELATED"/>
    <property type="match status" value="1"/>
</dbReference>
<dbReference type="InterPro" id="IPR051915">
    <property type="entry name" value="Cellulose_Degrad_GH3"/>
</dbReference>
<dbReference type="PANTHER" id="PTHR30620:SF16">
    <property type="entry name" value="LYSOSOMAL BETA GLUCOSIDASE"/>
    <property type="match status" value="1"/>
</dbReference>
<sequence length="953" mass="99671">MAAATLWLTRMSAADKIGQMTQLDISMVLADGCPLRIDDAKLRRQLRVHRLGSLLNSPFSGTDPRCGSSGWNASEWRASVEHVQAAAADEGLPPLIYGIDSVHGASYCRGATLLPQQLGLAASFDESLAAASGWLTGKDSRAAATPWMFAPILGVATHPLWPRVYETFGEDPLLVARMGAAVVEGMQRRGGEGEIPARAAACMKHFVGYSAPRNGHDREGAWLSRRELEQTYLPPFQAAVDAGVQSAMESYQEVNGEPVVGSAALLQGLLRERLGFEGLLVTDWHEVGNLHDFHRVARSPEEAVLLAIGGSSSLDMSMVPTDESFSPPRQLTRSHCDGNDHSASDAALAHEAARATVTLLKNAPPCEAEGGAAVGVEECDAYLGEGGGGCGWTERWRCPPTDPGQGDVAADDGTTGPAADSLGRLSGGWTAHWQGTLADDEIRGSRPGAATPTLLEALRAVDGWEVDHLPGCSLPGTAFAVRSSCAQTNSSAELIAAAAAADVVVACLGEDPHTEKPGDLDDLSLDAGQIDLVRVLASAGKPIALVLVTGRPRLLHGVEALPQVNAVLQSFLPGPHGGAALADALVGRFEPSGRLPISHAVTQQCDGSRTCLSYSRLQYGPLLLSSGALPRTGAVNASVAVSNPSSLALNHTVLLFAAADFRRVVPEAQQLKAFRRVLLPAGSSVEVSFTLRADDFRYWGLEERWVVESGDVSLWCDPLLRPKGPLAALGAVTRRRASEGGGMAAARARLYVEGDCRGAGCGAEGWWERDASGERYEIGKYIAHVPGPSPAGVIATTFLAGWLVGLICAGGVWACARRGQASGRGLGEVGKGGGGSSSSLVNTSWSTTLTQRGGEFGSQACMLGAGFKQSHSIGSSMGSAMDAAFRRTCSSGIALGALAQSGSGASLSSVAEYGRPASISGLRTESNLNNRGDDHEAELHCPPELRIDEDKCL</sequence>
<name>A0A0D3JV02_EMIH1</name>
<keyword evidence="8" id="KW-0472">Membrane</keyword>
<dbReference type="PRINTS" id="PR00133">
    <property type="entry name" value="GLHYDRLASE3"/>
</dbReference>
<dbReference type="GO" id="GO:0009251">
    <property type="term" value="P:glucan catabolic process"/>
    <property type="evidence" value="ECO:0007669"/>
    <property type="project" value="TreeGrafter"/>
</dbReference>
<dbReference type="InterPro" id="IPR013783">
    <property type="entry name" value="Ig-like_fold"/>
</dbReference>
<dbReference type="Gene3D" id="3.20.20.300">
    <property type="entry name" value="Glycoside hydrolase, family 3, N-terminal domain"/>
    <property type="match status" value="1"/>
</dbReference>
<dbReference type="AlphaFoldDB" id="A0A0D3JV02"/>
<comment type="catalytic activity">
    <reaction evidence="1">
        <text>Hydrolysis of terminal, non-reducing beta-D-glucosyl residues with release of beta-D-glucose.</text>
        <dbReference type="EC" id="3.2.1.21"/>
    </reaction>
</comment>
<dbReference type="Gene3D" id="2.60.40.10">
    <property type="entry name" value="Immunoglobulins"/>
    <property type="match status" value="1"/>
</dbReference>
<evidence type="ECO:0000256" key="5">
    <source>
        <dbReference type="ARBA" id="ARBA00022801"/>
    </source>
</evidence>
<evidence type="ECO:0000256" key="1">
    <source>
        <dbReference type="ARBA" id="ARBA00000448"/>
    </source>
</evidence>
<reference evidence="10" key="2">
    <citation type="submission" date="2024-10" db="UniProtKB">
        <authorList>
            <consortium name="EnsemblProtists"/>
        </authorList>
    </citation>
    <scope>IDENTIFICATION</scope>
</reference>
<feature type="transmembrane region" description="Helical" evidence="8">
    <location>
        <begin position="793"/>
        <end position="816"/>
    </location>
</feature>
<dbReference type="InterPro" id="IPR002772">
    <property type="entry name" value="Glyco_hydro_3_C"/>
</dbReference>
<proteinExistence type="inferred from homology"/>
<dbReference type="PaxDb" id="2903-EOD27337"/>
<evidence type="ECO:0000313" key="11">
    <source>
        <dbReference type="Proteomes" id="UP000013827"/>
    </source>
</evidence>
<dbReference type="RefSeq" id="XP_005779766.1">
    <property type="nucleotide sequence ID" value="XM_005779709.1"/>
</dbReference>
<keyword evidence="8" id="KW-0812">Transmembrane</keyword>
<feature type="region of interest" description="Disordered" evidence="7">
    <location>
        <begin position="317"/>
        <end position="342"/>
    </location>
</feature>
<evidence type="ECO:0000313" key="10">
    <source>
        <dbReference type="EnsemblProtists" id="EOD27337"/>
    </source>
</evidence>
<evidence type="ECO:0000259" key="9">
    <source>
        <dbReference type="SMART" id="SM01217"/>
    </source>
</evidence>
<dbReference type="HOGENOM" id="CLU_004542_5_2_1"/>
<dbReference type="GO" id="GO:0008422">
    <property type="term" value="F:beta-glucosidase activity"/>
    <property type="evidence" value="ECO:0007669"/>
    <property type="project" value="UniProtKB-EC"/>
</dbReference>
<dbReference type="EC" id="3.2.1.21" evidence="3"/>
<reference evidence="11" key="1">
    <citation type="journal article" date="2013" name="Nature">
        <title>Pan genome of the phytoplankton Emiliania underpins its global distribution.</title>
        <authorList>
            <person name="Read B.A."/>
            <person name="Kegel J."/>
            <person name="Klute M.J."/>
            <person name="Kuo A."/>
            <person name="Lefebvre S.C."/>
            <person name="Maumus F."/>
            <person name="Mayer C."/>
            <person name="Miller J."/>
            <person name="Monier A."/>
            <person name="Salamov A."/>
            <person name="Young J."/>
            <person name="Aguilar M."/>
            <person name="Claverie J.M."/>
            <person name="Frickenhaus S."/>
            <person name="Gonzalez K."/>
            <person name="Herman E.K."/>
            <person name="Lin Y.C."/>
            <person name="Napier J."/>
            <person name="Ogata H."/>
            <person name="Sarno A.F."/>
            <person name="Shmutz J."/>
            <person name="Schroeder D."/>
            <person name="de Vargas C."/>
            <person name="Verret F."/>
            <person name="von Dassow P."/>
            <person name="Valentin K."/>
            <person name="Van de Peer Y."/>
            <person name="Wheeler G."/>
            <person name="Dacks J.B."/>
            <person name="Delwiche C.F."/>
            <person name="Dyhrman S.T."/>
            <person name="Glockner G."/>
            <person name="John U."/>
            <person name="Richards T."/>
            <person name="Worden A.Z."/>
            <person name="Zhang X."/>
            <person name="Grigoriev I.V."/>
            <person name="Allen A.E."/>
            <person name="Bidle K."/>
            <person name="Borodovsky M."/>
            <person name="Bowler C."/>
            <person name="Brownlee C."/>
            <person name="Cock J.M."/>
            <person name="Elias M."/>
            <person name="Gladyshev V.N."/>
            <person name="Groth M."/>
            <person name="Guda C."/>
            <person name="Hadaegh A."/>
            <person name="Iglesias-Rodriguez M.D."/>
            <person name="Jenkins J."/>
            <person name="Jones B.M."/>
            <person name="Lawson T."/>
            <person name="Leese F."/>
            <person name="Lindquist E."/>
            <person name="Lobanov A."/>
            <person name="Lomsadze A."/>
            <person name="Malik S.B."/>
            <person name="Marsh M.E."/>
            <person name="Mackinder L."/>
            <person name="Mock T."/>
            <person name="Mueller-Roeber B."/>
            <person name="Pagarete A."/>
            <person name="Parker M."/>
            <person name="Probert I."/>
            <person name="Quesneville H."/>
            <person name="Raines C."/>
            <person name="Rensing S.A."/>
            <person name="Riano-Pachon D.M."/>
            <person name="Richier S."/>
            <person name="Rokitta S."/>
            <person name="Shiraiwa Y."/>
            <person name="Soanes D.M."/>
            <person name="van der Giezen M."/>
            <person name="Wahlund T.M."/>
            <person name="Williams B."/>
            <person name="Wilson W."/>
            <person name="Wolfe G."/>
            <person name="Wurch L.L."/>
        </authorList>
    </citation>
    <scope>NUCLEOTIDE SEQUENCE</scope>
</reference>
<feature type="domain" description="Fibronectin type III-like" evidence="9">
    <location>
        <begin position="651"/>
        <end position="720"/>
    </location>
</feature>
<keyword evidence="8" id="KW-1133">Transmembrane helix</keyword>
<dbReference type="STRING" id="2903.R1CXA5"/>
<dbReference type="OMA" id="MEDNGGH"/>
<evidence type="ECO:0000256" key="2">
    <source>
        <dbReference type="ARBA" id="ARBA00005336"/>
    </source>
</evidence>
<dbReference type="Pfam" id="PF14310">
    <property type="entry name" value="Fn3-like"/>
    <property type="match status" value="1"/>
</dbReference>
<protein>
    <recommendedName>
        <fullName evidence="3">beta-glucosidase</fullName>
        <ecNumber evidence="3">3.2.1.21</ecNumber>
    </recommendedName>
</protein>
<organism evidence="10 11">
    <name type="scientific">Emiliania huxleyi (strain CCMP1516)</name>
    <dbReference type="NCBI Taxonomy" id="280463"/>
    <lineage>
        <taxon>Eukaryota</taxon>
        <taxon>Haptista</taxon>
        <taxon>Haptophyta</taxon>
        <taxon>Prymnesiophyceae</taxon>
        <taxon>Isochrysidales</taxon>
        <taxon>Noelaerhabdaceae</taxon>
        <taxon>Emiliania</taxon>
    </lineage>
</organism>
<accession>A0A0D3JV02</accession>
<comment type="similarity">
    <text evidence="2">Belongs to the glycosyl hydrolase 3 family.</text>
</comment>
<dbReference type="InterPro" id="IPR017853">
    <property type="entry name" value="GH"/>
</dbReference>
<dbReference type="SUPFAM" id="SSF51445">
    <property type="entry name" value="(Trans)glycosidases"/>
    <property type="match status" value="1"/>
</dbReference>
<dbReference type="InterPro" id="IPR036881">
    <property type="entry name" value="Glyco_hydro_3_C_sf"/>
</dbReference>
<dbReference type="Pfam" id="PF00933">
    <property type="entry name" value="Glyco_hydro_3"/>
    <property type="match status" value="1"/>
</dbReference>
<dbReference type="Gene3D" id="3.40.50.1700">
    <property type="entry name" value="Glycoside hydrolase family 3 C-terminal domain"/>
    <property type="match status" value="1"/>
</dbReference>
<keyword evidence="4" id="KW-0732">Signal</keyword>
<evidence type="ECO:0000256" key="8">
    <source>
        <dbReference type="SAM" id="Phobius"/>
    </source>
</evidence>
<keyword evidence="11" id="KW-1185">Reference proteome</keyword>
<evidence type="ECO:0000256" key="4">
    <source>
        <dbReference type="ARBA" id="ARBA00022729"/>
    </source>
</evidence>
<evidence type="ECO:0000256" key="6">
    <source>
        <dbReference type="ARBA" id="ARBA00023295"/>
    </source>
</evidence>
<dbReference type="InterPro" id="IPR001764">
    <property type="entry name" value="Glyco_hydro_3_N"/>
</dbReference>
<keyword evidence="6" id="KW-0326">Glycosidase</keyword>
<evidence type="ECO:0000256" key="3">
    <source>
        <dbReference type="ARBA" id="ARBA00012744"/>
    </source>
</evidence>
<dbReference type="KEGG" id="ehx:EMIHUDRAFT_235923"/>
<dbReference type="InterPro" id="IPR036962">
    <property type="entry name" value="Glyco_hydro_3_N_sf"/>
</dbReference>
<dbReference type="GeneID" id="17272903"/>
<dbReference type="SUPFAM" id="SSF52279">
    <property type="entry name" value="Beta-D-glucan exohydrolase, C-terminal domain"/>
    <property type="match status" value="1"/>
</dbReference>
<evidence type="ECO:0000256" key="7">
    <source>
        <dbReference type="SAM" id="MobiDB-lite"/>
    </source>
</evidence>
<dbReference type="Proteomes" id="UP000013827">
    <property type="component" value="Unassembled WGS sequence"/>
</dbReference>
<dbReference type="eggNOG" id="ENOG502QQ55">
    <property type="taxonomic scope" value="Eukaryota"/>
</dbReference>
<dbReference type="InterPro" id="IPR026891">
    <property type="entry name" value="Fn3-like"/>
</dbReference>
<dbReference type="SMART" id="SM01217">
    <property type="entry name" value="Fn3_like"/>
    <property type="match status" value="1"/>
</dbReference>
<dbReference type="EnsemblProtists" id="EOD27337">
    <property type="protein sequence ID" value="EOD27337"/>
    <property type="gene ID" value="EMIHUDRAFT_235923"/>
</dbReference>
<dbReference type="Pfam" id="PF01915">
    <property type="entry name" value="Glyco_hydro_3_C"/>
    <property type="match status" value="1"/>
</dbReference>